<dbReference type="PROSITE" id="PS01124">
    <property type="entry name" value="HTH_ARAC_FAMILY_2"/>
    <property type="match status" value="1"/>
</dbReference>
<comment type="catalytic activity">
    <reaction evidence="1">
        <text>ATP + protein L-histidine = ADP + protein N-phospho-L-histidine.</text>
        <dbReference type="EC" id="2.7.13.3"/>
    </reaction>
</comment>
<sequence>MLKQILLIWLYFSALPLFGQSLIDIKYYSVQDGLSQKNIQNFIQDDNGYIWMATWNGLERFDGYSFTNYKTYPESDVRITNHRFTNIEKSSLNNIWCQTYDKHCYLFNTRTCQYEDPFLFNKGVINSVEKLYVLRKGITWAVGVQNELFRLDENRFPATESVQLYTGKIENNIGDSIYIVMQDKDGDEWILTNKGATIVGKKSMANLMPFKFMVENADDIYLATSKGFFARYDYQSQNVVPCVPNEPMSEIIGLKSLSDHKIAILQRKEIRFYNPKTGKFTLYKMPVEISPDIYQDRKGIFWLLGVTGGVIRLDCTTEDIILLSYPKLKEVPFTKPCTFIHEDEYGCIWVNPVEGELYFYDPMTRSLEQAYVYEKGVRVPISFQAFSYFIDHHKNLWYTTPGSELGYLSFHQSGLDYIINRHKESARSLMEDHRKRVWIGWKRNHKTQPGNICLYDSLGQWIGNISQKGKIVADQSVSFNADVYCIYEDKDHNIWMGTREDGLFLFRFQGEDNYQVTCYLPDKDNPYSISSKSIFSILQDSSGRIWIGTFGGGINLVESASAGGDLKFVHYGNILNNYPIHVCEKVRCLYEVADGVILIGTTGGLLSCSTDFSRPEEIRFFHNVCDERYSSLSNNDILDITQTKGGKLLVTTLSGGINILDDGSSLSERLNFKHYNATNDRLPDLSLSSIEDQEGNIWIVSENKISKFDAGLNLLEEYKDQIQMAETRPVLLSSGKLLLGSLYGALCIIPDELHKSDFVPPIVFSHLDIYQNNTSRRQDIYSNDEAQYLQPDERNFTITFAALDYVNSPAIKYVYRIKGLNDQWIELGNNRSASLVNVPAGDYLFQVKSTNADGVWVDNVASLSIHIDPVFGETVWAVLLYITMAVVIMLVVICIVLRITNLQRRIDFEQQISNLKLRFFTDISHELRTPLTLIASPIDEVISNEKLSDAGMENMQVAKRNTDRMLRLINQILDFRKIQNDKMKVLVEQVDIIPLILKIYGNFVPMAHTHRIDFRLFCPLDSFVMYTDVDKLEKILFNLLSNAFKYTPDEKSISLSVTCEKQILCLQVKDEGRGINAQKLNRLFTRFDTLDEIDPNMSTGIGLSLVKELLNLLHGTVRVDSKLGEGSSFFIRLPGNRDVFDADANIEFILADSKNSGQEVAIPDKLTEEEEDKETRILIIEDNEELRHFICGVLAREYVVLEAGNGCQGLEMTLRELPDIVISDIMMPEMDGIEYLKRVKGNNDICHIPIILLSAKSSLNDQIQGLEYGADEYITKPFSSAYLKARVDSLLKQRQILYDYYISKMREGEKDTSLMEQLTPSTPQVTHFDNDFIRNILQSVEENIQNSEFKIDDLAEAMSMSRTVFYRKVKSLMGVSPVDFVKTMRIKRAVQLLEQDEFTVSEVGYMSGFTTPQYFSRVFKEAMGCTPKEYRLKHKTIVEQNV</sequence>
<keyword evidence="13" id="KW-0472">Membrane</keyword>
<dbReference type="EMBL" id="JAHOAX010000002">
    <property type="protein sequence ID" value="MBV3122151.1"/>
    <property type="molecule type" value="Genomic_DNA"/>
</dbReference>
<evidence type="ECO:0000259" key="14">
    <source>
        <dbReference type="PROSITE" id="PS01124"/>
    </source>
</evidence>
<evidence type="ECO:0000256" key="6">
    <source>
        <dbReference type="ARBA" id="ARBA00022777"/>
    </source>
</evidence>
<dbReference type="Gene3D" id="1.10.10.60">
    <property type="entry name" value="Homeodomain-like"/>
    <property type="match status" value="2"/>
</dbReference>
<evidence type="ECO:0000313" key="20">
    <source>
        <dbReference type="Proteomes" id="UP000481700"/>
    </source>
</evidence>
<dbReference type="InterPro" id="IPR003661">
    <property type="entry name" value="HisK_dim/P_dom"/>
</dbReference>
<dbReference type="Gene3D" id="1.10.287.130">
    <property type="match status" value="1"/>
</dbReference>
<dbReference type="Gene3D" id="2.130.10.10">
    <property type="entry name" value="YVTN repeat-like/Quinoprotein amine dehydrogenase"/>
    <property type="match status" value="3"/>
</dbReference>
<dbReference type="Gene3D" id="3.40.50.2300">
    <property type="match status" value="1"/>
</dbReference>
<dbReference type="Pfam" id="PF00072">
    <property type="entry name" value="Response_reg"/>
    <property type="match status" value="1"/>
</dbReference>
<dbReference type="Pfam" id="PF02518">
    <property type="entry name" value="HATPase_c"/>
    <property type="match status" value="1"/>
</dbReference>
<dbReference type="Pfam" id="PF12833">
    <property type="entry name" value="HTH_18"/>
    <property type="match status" value="1"/>
</dbReference>
<reference evidence="18 20" key="1">
    <citation type="journal article" date="2019" name="Nat. Med.">
        <title>A library of human gut bacterial isolates paired with longitudinal multiomics data enables mechanistic microbiome research.</title>
        <authorList>
            <person name="Poyet M."/>
            <person name="Groussin M."/>
            <person name="Gibbons S.M."/>
            <person name="Avila-Pacheco J."/>
            <person name="Jiang X."/>
            <person name="Kearney S.M."/>
            <person name="Perrotta A.R."/>
            <person name="Berdy B."/>
            <person name="Zhao S."/>
            <person name="Lieberman T.D."/>
            <person name="Swanson P.K."/>
            <person name="Smith M."/>
            <person name="Roesemann S."/>
            <person name="Alexander J.E."/>
            <person name="Rich S.A."/>
            <person name="Livny J."/>
            <person name="Vlamakis H."/>
            <person name="Clish C."/>
            <person name="Bullock K."/>
            <person name="Deik A."/>
            <person name="Scott J."/>
            <person name="Pierce K.A."/>
            <person name="Xavier R.J."/>
            <person name="Alm E.J."/>
        </authorList>
    </citation>
    <scope>NUCLEOTIDE SEQUENCE [LARGE SCALE GENOMIC DNA]</scope>
    <source>
        <strain evidence="18 20">BIOML-A25</strain>
    </source>
</reference>
<reference evidence="17" key="3">
    <citation type="submission" date="2022-01" db="EMBL/GenBank/DDBJ databases">
        <title>Novel bile acid biosynthetic pathways are enriched in the microbiome of centenarians.</title>
        <authorList>
            <person name="Sato Y."/>
            <person name="Atarashi K."/>
            <person name="Plichta R.D."/>
            <person name="Arai Y."/>
            <person name="Sasajima S."/>
            <person name="Kearney M.S."/>
            <person name="Suda W."/>
            <person name="Takeshita K."/>
            <person name="Sasaki T."/>
            <person name="Okamoto S."/>
            <person name="Skelly N.A."/>
            <person name="Okamura Y."/>
            <person name="Vlamakis H."/>
            <person name="Li Y."/>
            <person name="Tanoue T."/>
            <person name="Takei H."/>
            <person name="Nittono H."/>
            <person name="Narushima S."/>
            <person name="Irie J."/>
            <person name="Itoh H."/>
            <person name="Moriya K."/>
            <person name="Sugiura Y."/>
            <person name="Suematsu M."/>
            <person name="Moritoki N."/>
            <person name="Shibata S."/>
            <person name="Littman R.D."/>
            <person name="Fischbach A.M."/>
            <person name="Uwamino Y."/>
            <person name="Inoue T."/>
            <person name="Honda A."/>
            <person name="Hattori M."/>
            <person name="Murai T."/>
            <person name="Xavier J.R."/>
            <person name="Hirose N."/>
            <person name="Honda K."/>
        </authorList>
    </citation>
    <scope>NUCLEOTIDE SEQUENCE</scope>
    <source>
        <strain evidence="17">CE91-St7</strain>
    </source>
</reference>
<evidence type="ECO:0000313" key="19">
    <source>
        <dbReference type="EMBL" id="MBV3122151.1"/>
    </source>
</evidence>
<evidence type="ECO:0000256" key="1">
    <source>
        <dbReference type="ARBA" id="ARBA00000085"/>
    </source>
</evidence>
<dbReference type="GO" id="GO:0003700">
    <property type="term" value="F:DNA-binding transcription factor activity"/>
    <property type="evidence" value="ECO:0007669"/>
    <property type="project" value="InterPro"/>
</dbReference>
<dbReference type="InterPro" id="IPR011006">
    <property type="entry name" value="CheY-like_superfamily"/>
</dbReference>
<dbReference type="SUPFAM" id="SSF47384">
    <property type="entry name" value="Homodimeric domain of signal transducing histidine kinase"/>
    <property type="match status" value="1"/>
</dbReference>
<dbReference type="SMART" id="SM00388">
    <property type="entry name" value="HisKA"/>
    <property type="match status" value="1"/>
</dbReference>
<keyword evidence="13" id="KW-0812">Transmembrane</keyword>
<dbReference type="Proteomes" id="UP001055104">
    <property type="component" value="Unassembled WGS sequence"/>
</dbReference>
<proteinExistence type="predicted"/>
<keyword evidence="7" id="KW-0067">ATP-binding</keyword>
<evidence type="ECO:0000256" key="12">
    <source>
        <dbReference type="PROSITE-ProRule" id="PRU00169"/>
    </source>
</evidence>
<feature type="modified residue" description="4-aspartylphosphate" evidence="12">
    <location>
        <position position="1224"/>
    </location>
</feature>
<feature type="domain" description="HTH araC/xylS-type" evidence="14">
    <location>
        <begin position="1334"/>
        <end position="1433"/>
    </location>
</feature>
<dbReference type="SMART" id="SM00387">
    <property type="entry name" value="HATPase_c"/>
    <property type="match status" value="1"/>
</dbReference>
<dbReference type="FunFam" id="3.30.565.10:FF:000037">
    <property type="entry name" value="Hybrid sensor histidine kinase/response regulator"/>
    <property type="match status" value="1"/>
</dbReference>
<dbReference type="InterPro" id="IPR005467">
    <property type="entry name" value="His_kinase_dom"/>
</dbReference>
<keyword evidence="5" id="KW-0547">Nucleotide-binding</keyword>
<dbReference type="InterPro" id="IPR036097">
    <property type="entry name" value="HisK_dim/P_sf"/>
</dbReference>
<keyword evidence="10" id="KW-0238">DNA-binding</keyword>
<evidence type="ECO:0000256" key="2">
    <source>
        <dbReference type="ARBA" id="ARBA00012438"/>
    </source>
</evidence>
<dbReference type="Pfam" id="PF00512">
    <property type="entry name" value="HisKA"/>
    <property type="match status" value="1"/>
</dbReference>
<dbReference type="InterPro" id="IPR011123">
    <property type="entry name" value="Y_Y_Y"/>
</dbReference>
<evidence type="ECO:0000256" key="9">
    <source>
        <dbReference type="ARBA" id="ARBA00023015"/>
    </source>
</evidence>
<keyword evidence="13" id="KW-1133">Transmembrane helix</keyword>
<dbReference type="SMART" id="SM00342">
    <property type="entry name" value="HTH_ARAC"/>
    <property type="match status" value="1"/>
</dbReference>
<evidence type="ECO:0000256" key="8">
    <source>
        <dbReference type="ARBA" id="ARBA00023012"/>
    </source>
</evidence>
<dbReference type="Proteomes" id="UP000777173">
    <property type="component" value="Unassembled WGS sequence"/>
</dbReference>
<protein>
    <recommendedName>
        <fullName evidence="2">histidine kinase</fullName>
        <ecNumber evidence="2">2.7.13.3</ecNumber>
    </recommendedName>
</protein>
<evidence type="ECO:0000256" key="7">
    <source>
        <dbReference type="ARBA" id="ARBA00022840"/>
    </source>
</evidence>
<dbReference type="InterPro" id="IPR018060">
    <property type="entry name" value="HTH_AraC"/>
</dbReference>
<dbReference type="EC" id="2.7.13.3" evidence="2"/>
<dbReference type="FunFam" id="1.10.287.130:FF:000045">
    <property type="entry name" value="Two-component system sensor histidine kinase/response regulator"/>
    <property type="match status" value="1"/>
</dbReference>
<dbReference type="SUPFAM" id="SSF55874">
    <property type="entry name" value="ATPase domain of HSP90 chaperone/DNA topoisomerase II/histidine kinase"/>
    <property type="match status" value="1"/>
</dbReference>
<dbReference type="InterPro" id="IPR015943">
    <property type="entry name" value="WD40/YVTN_repeat-like_dom_sf"/>
</dbReference>
<feature type="domain" description="Histidine kinase" evidence="15">
    <location>
        <begin position="922"/>
        <end position="1137"/>
    </location>
</feature>
<dbReference type="CDD" id="cd00082">
    <property type="entry name" value="HisKA"/>
    <property type="match status" value="1"/>
</dbReference>
<dbReference type="SUPFAM" id="SSF63829">
    <property type="entry name" value="Calcium-dependent phosphotriesterase"/>
    <property type="match status" value="2"/>
</dbReference>
<evidence type="ECO:0000259" key="16">
    <source>
        <dbReference type="PROSITE" id="PS50110"/>
    </source>
</evidence>
<dbReference type="eggNOG" id="COG5002">
    <property type="taxonomic scope" value="Bacteria"/>
</dbReference>
<dbReference type="SUPFAM" id="SSF46689">
    <property type="entry name" value="Homeodomain-like"/>
    <property type="match status" value="1"/>
</dbReference>
<dbReference type="EMBL" id="BQOB01000001">
    <property type="protein sequence ID" value="GKH79993.1"/>
    <property type="molecule type" value="Genomic_DNA"/>
</dbReference>
<dbReference type="InterPro" id="IPR011110">
    <property type="entry name" value="Reg_prop"/>
</dbReference>
<evidence type="ECO:0000256" key="4">
    <source>
        <dbReference type="ARBA" id="ARBA00022679"/>
    </source>
</evidence>
<dbReference type="InterPro" id="IPR036890">
    <property type="entry name" value="HATPase_C_sf"/>
</dbReference>
<reference evidence="19" key="2">
    <citation type="submission" date="2021-06" db="EMBL/GenBank/DDBJ databases">
        <title>Collection of gut derived symbiotic bacterial strains cultured from healthy donors.</title>
        <authorList>
            <person name="Lin H."/>
            <person name="Littmann E."/>
            <person name="Pamer E.G."/>
        </authorList>
    </citation>
    <scope>NUCLEOTIDE SEQUENCE</scope>
    <source>
        <strain evidence="19">MSK.5.10</strain>
    </source>
</reference>
<dbReference type="eggNOG" id="COG0745">
    <property type="taxonomic scope" value="Bacteria"/>
</dbReference>
<dbReference type="EMBL" id="VVZV01000006">
    <property type="protein sequence ID" value="KAA5321757.1"/>
    <property type="molecule type" value="Genomic_DNA"/>
</dbReference>
<dbReference type="eggNOG" id="COG3292">
    <property type="taxonomic scope" value="Bacteria"/>
</dbReference>
<dbReference type="PRINTS" id="PR00344">
    <property type="entry name" value="BCTRLSENSOR"/>
</dbReference>
<dbReference type="PROSITE" id="PS00041">
    <property type="entry name" value="HTH_ARAC_FAMILY_1"/>
    <property type="match status" value="1"/>
</dbReference>
<keyword evidence="11" id="KW-0804">Transcription</keyword>
<organism evidence="18 20">
    <name type="scientific">Phocaeicola dorei</name>
    <dbReference type="NCBI Taxonomy" id="357276"/>
    <lineage>
        <taxon>Bacteria</taxon>
        <taxon>Pseudomonadati</taxon>
        <taxon>Bacteroidota</taxon>
        <taxon>Bacteroidia</taxon>
        <taxon>Bacteroidales</taxon>
        <taxon>Bacteroidaceae</taxon>
        <taxon>Phocaeicola</taxon>
    </lineage>
</organism>
<name>A0A076IYF4_9BACT</name>
<dbReference type="Pfam" id="PF07494">
    <property type="entry name" value="Reg_prop"/>
    <property type="match status" value="3"/>
</dbReference>
<gene>
    <name evidence="17" type="ORF">CE91St7_08770</name>
    <name evidence="18" type="ORF">F2Z07_06570</name>
    <name evidence="19" type="ORF">KSU80_02960</name>
</gene>
<dbReference type="InterPro" id="IPR009057">
    <property type="entry name" value="Homeodomain-like_sf"/>
</dbReference>
<dbReference type="InterPro" id="IPR018062">
    <property type="entry name" value="HTH_AraC-typ_CS"/>
</dbReference>
<dbReference type="KEGG" id="bdo:EL88_23745"/>
<dbReference type="Gene3D" id="3.30.565.10">
    <property type="entry name" value="Histidine kinase-like ATPase, C-terminal domain"/>
    <property type="match status" value="1"/>
</dbReference>
<evidence type="ECO:0000256" key="3">
    <source>
        <dbReference type="ARBA" id="ARBA00022553"/>
    </source>
</evidence>
<dbReference type="Gene3D" id="2.60.40.10">
    <property type="entry name" value="Immunoglobulins"/>
    <property type="match status" value="1"/>
</dbReference>
<feature type="domain" description="Response regulatory" evidence="16">
    <location>
        <begin position="1176"/>
        <end position="1291"/>
    </location>
</feature>
<dbReference type="InterPro" id="IPR003594">
    <property type="entry name" value="HATPase_dom"/>
</dbReference>
<dbReference type="SUPFAM" id="SSF52172">
    <property type="entry name" value="CheY-like"/>
    <property type="match status" value="1"/>
</dbReference>
<dbReference type="GO" id="GO:0000155">
    <property type="term" value="F:phosphorelay sensor kinase activity"/>
    <property type="evidence" value="ECO:0007669"/>
    <property type="project" value="InterPro"/>
</dbReference>
<dbReference type="Proteomes" id="UP000481700">
    <property type="component" value="Unassembled WGS sequence"/>
</dbReference>
<dbReference type="PROSITE" id="PS50110">
    <property type="entry name" value="RESPONSE_REGULATORY"/>
    <property type="match status" value="1"/>
</dbReference>
<dbReference type="SMART" id="SM00448">
    <property type="entry name" value="REC"/>
    <property type="match status" value="1"/>
</dbReference>
<evidence type="ECO:0000256" key="10">
    <source>
        <dbReference type="ARBA" id="ARBA00023125"/>
    </source>
</evidence>
<comment type="caution">
    <text evidence="18">The sequence shown here is derived from an EMBL/GenBank/DDBJ whole genome shotgun (WGS) entry which is preliminary data.</text>
</comment>
<dbReference type="PROSITE" id="PS50109">
    <property type="entry name" value="HIS_KIN"/>
    <property type="match status" value="1"/>
</dbReference>
<evidence type="ECO:0000313" key="18">
    <source>
        <dbReference type="EMBL" id="KAA5321757.1"/>
    </source>
</evidence>
<dbReference type="PANTHER" id="PTHR43547">
    <property type="entry name" value="TWO-COMPONENT HISTIDINE KINASE"/>
    <property type="match status" value="1"/>
</dbReference>
<evidence type="ECO:0000256" key="5">
    <source>
        <dbReference type="ARBA" id="ARBA00022741"/>
    </source>
</evidence>
<keyword evidence="3 12" id="KW-0597">Phosphoprotein</keyword>
<dbReference type="InterPro" id="IPR001789">
    <property type="entry name" value="Sig_transdc_resp-reg_receiver"/>
</dbReference>
<keyword evidence="9" id="KW-0805">Transcription regulation</keyword>
<feature type="transmembrane region" description="Helical" evidence="13">
    <location>
        <begin position="875"/>
        <end position="897"/>
    </location>
</feature>
<dbReference type="GO" id="GO:0005524">
    <property type="term" value="F:ATP binding"/>
    <property type="evidence" value="ECO:0007669"/>
    <property type="project" value="UniProtKB-KW"/>
</dbReference>
<accession>A0A076IYF4</accession>
<dbReference type="GO" id="GO:0043565">
    <property type="term" value="F:sequence-specific DNA binding"/>
    <property type="evidence" value="ECO:0007669"/>
    <property type="project" value="InterPro"/>
</dbReference>
<dbReference type="RefSeq" id="WP_038611929.1">
    <property type="nucleotide sequence ID" value="NZ_BQOA01000001.1"/>
</dbReference>
<keyword evidence="4" id="KW-0808">Transferase</keyword>
<keyword evidence="6 17" id="KW-0418">Kinase</keyword>
<dbReference type="InterPro" id="IPR004358">
    <property type="entry name" value="Sig_transdc_His_kin-like_C"/>
</dbReference>
<dbReference type="InterPro" id="IPR013783">
    <property type="entry name" value="Ig-like_fold"/>
</dbReference>
<evidence type="ECO:0000259" key="15">
    <source>
        <dbReference type="PROSITE" id="PS50109"/>
    </source>
</evidence>
<evidence type="ECO:0000256" key="11">
    <source>
        <dbReference type="ARBA" id="ARBA00023163"/>
    </source>
</evidence>
<dbReference type="Pfam" id="PF07495">
    <property type="entry name" value="Y_Y_Y"/>
    <property type="match status" value="1"/>
</dbReference>
<evidence type="ECO:0000256" key="13">
    <source>
        <dbReference type="SAM" id="Phobius"/>
    </source>
</evidence>
<dbReference type="PANTHER" id="PTHR43547:SF2">
    <property type="entry name" value="HYBRID SIGNAL TRANSDUCTION HISTIDINE KINASE C"/>
    <property type="match status" value="1"/>
</dbReference>
<keyword evidence="8" id="KW-0902">Two-component regulatory system</keyword>
<evidence type="ECO:0000313" key="17">
    <source>
        <dbReference type="EMBL" id="GKH79993.1"/>
    </source>
</evidence>